<dbReference type="EMBL" id="GIFC01002287">
    <property type="protein sequence ID" value="MXU84370.1"/>
    <property type="molecule type" value="Transcribed_RNA"/>
</dbReference>
<organism evidence="1">
    <name type="scientific">Ixodes ricinus</name>
    <name type="common">Common tick</name>
    <name type="synonym">Acarus ricinus</name>
    <dbReference type="NCBI Taxonomy" id="34613"/>
    <lineage>
        <taxon>Eukaryota</taxon>
        <taxon>Metazoa</taxon>
        <taxon>Ecdysozoa</taxon>
        <taxon>Arthropoda</taxon>
        <taxon>Chelicerata</taxon>
        <taxon>Arachnida</taxon>
        <taxon>Acari</taxon>
        <taxon>Parasitiformes</taxon>
        <taxon>Ixodida</taxon>
        <taxon>Ixodoidea</taxon>
        <taxon>Ixodidae</taxon>
        <taxon>Ixodinae</taxon>
        <taxon>Ixodes</taxon>
    </lineage>
</organism>
<accession>A0A6B0U6P4</accession>
<reference evidence="1" key="1">
    <citation type="submission" date="2019-12" db="EMBL/GenBank/DDBJ databases">
        <title>An insight into the sialome of adult female Ixodes ricinus ticks feeding for 6 days.</title>
        <authorList>
            <person name="Perner J."/>
            <person name="Ribeiro J.M.C."/>
        </authorList>
    </citation>
    <scope>NUCLEOTIDE SEQUENCE</scope>
    <source>
        <strain evidence="1">Semi-engorged</strain>
        <tissue evidence="1">Salivary glands</tissue>
    </source>
</reference>
<proteinExistence type="predicted"/>
<protein>
    <submittedName>
        <fullName evidence="1">Putative secreted protein</fullName>
    </submittedName>
</protein>
<evidence type="ECO:0000313" key="1">
    <source>
        <dbReference type="EMBL" id="MXU84370.1"/>
    </source>
</evidence>
<name>A0A6B0U6P4_IXORI</name>
<dbReference type="AlphaFoldDB" id="A0A6B0U6P4"/>
<sequence length="80" mass="8696">MVLEAAVVVVVAPASGGPVVSRSNPLGCRLFRSRFGNSKAENYVAFDGDALERSFRRSHLICSTGSEADCLTGWCVDWRF</sequence>